<evidence type="ECO:0000256" key="5">
    <source>
        <dbReference type="ARBA" id="ARBA00022824"/>
    </source>
</evidence>
<reference evidence="10" key="1">
    <citation type="journal article" date="2014" name="BMC Genomics">
        <title>The genome sequence of the biocontrol fungus Metarhizium anisopliae and comparative genomics of Metarhizium species.</title>
        <authorList>
            <person name="Pattemore J.A."/>
            <person name="Hane J.K."/>
            <person name="Williams A.H."/>
            <person name="Wilson B.A."/>
            <person name="Stodart B.J."/>
            <person name="Ash G.J."/>
        </authorList>
    </citation>
    <scope>NUCLEOTIDE SEQUENCE [LARGE SCALE GENOMIC DNA]</scope>
    <source>
        <strain evidence="10">BRIP 53293</strain>
    </source>
</reference>
<comment type="subunit">
    <text evidence="3">Interacts with ERF2.</text>
</comment>
<evidence type="ECO:0000256" key="6">
    <source>
        <dbReference type="ARBA" id="ARBA00023136"/>
    </source>
</evidence>
<dbReference type="EMBL" id="KE384738">
    <property type="protein sequence ID" value="KJK77513.1"/>
    <property type="molecule type" value="Genomic_DNA"/>
</dbReference>
<feature type="compositionally biased region" description="Low complexity" evidence="7">
    <location>
        <begin position="156"/>
        <end position="168"/>
    </location>
</feature>
<dbReference type="InterPro" id="IPR019383">
    <property type="entry name" value="Golgin_A_7/ERF4"/>
</dbReference>
<keyword evidence="5" id="KW-0256">Endoplasmic reticulum</keyword>
<feature type="compositionally biased region" description="Basic and acidic residues" evidence="7">
    <location>
        <begin position="45"/>
        <end position="55"/>
    </location>
</feature>
<dbReference type="Pfam" id="PF10256">
    <property type="entry name" value="Erf4"/>
    <property type="match status" value="1"/>
</dbReference>
<proteinExistence type="inferred from homology"/>
<dbReference type="InterPro" id="IPR051371">
    <property type="entry name" value="Ras_palmitoyltransferase"/>
</dbReference>
<feature type="compositionally biased region" description="Basic and acidic residues" evidence="7">
    <location>
        <begin position="354"/>
        <end position="375"/>
    </location>
</feature>
<feature type="region of interest" description="Disordered" evidence="7">
    <location>
        <begin position="13"/>
        <end position="256"/>
    </location>
</feature>
<dbReference type="GO" id="GO:0031211">
    <property type="term" value="C:endoplasmic reticulum palmitoyltransferase complex"/>
    <property type="evidence" value="ECO:0007669"/>
    <property type="project" value="TreeGrafter"/>
</dbReference>
<evidence type="ECO:0000256" key="1">
    <source>
        <dbReference type="ARBA" id="ARBA00004406"/>
    </source>
</evidence>
<feature type="region of interest" description="Disordered" evidence="7">
    <location>
        <begin position="322"/>
        <end position="404"/>
    </location>
</feature>
<keyword evidence="10" id="KW-1185">Reference proteome</keyword>
<sequence>MSPVFWPFWRRKPRSQLPDEHATATANPNIPIAPLDTSAASSTHPPRELELHVRGDAAQAPPPAPPSRFAATTSGSRPAPSLITPERPEHPEHLEHPEHRRPGRRRADPDSRITTPNPFPPSSSPTQTPARDKPANRRLKAPSQQPAYPLASLNRPAEPAAAAVAALSPPQPSVHGQVYKPSLVQSPFRPRTKATTDPAHRLRRLPAARLWNPTNSTPRLPQPRKRRPSSPPIPALPLKHPALDRSLDIRDPVTTGAGDYPLLTLSEQRRSRYSQSTPVSFQLELGETSDHRISLPRSVRASYEGKRSVHRTSTHLEATAEQQVNDQHAQEASVAYLSAKSKGKQKATMAPESEDARRPYSKDLERGPDVMDHRASNISNGEGIGSALSSSNSSIMGDDVQPDAGEEWGPQHPCFPHLNAHVPLDSVEYATTRIIRVKRDWLVAGDLAPTFSNLYPEILDPAGVSEQEFRRVIEKLNGELIPIFDPFTFRNMLDSVLGLVTGWLWDDFGLTAAKSRLHNLEKWIEKWNQEMEKTMASEEGIIPPKLISLRQTGYMTLDIQIPDPEIAPAPSTIGAGESQTALPMEPAPAITA</sequence>
<evidence type="ECO:0000313" key="9">
    <source>
        <dbReference type="EMBL" id="KJK77513.1"/>
    </source>
</evidence>
<dbReference type="PANTHER" id="PTHR13254">
    <property type="entry name" value="GOLGI AUTOANTIGEN, GOLGIN SUBFAMILY A, 7"/>
    <property type="match status" value="1"/>
</dbReference>
<protein>
    <recommendedName>
        <fullName evidence="4">Ras modification protein ERF4</fullName>
    </recommendedName>
</protein>
<comment type="subcellular location">
    <subcellularLocation>
        <location evidence="1">Endoplasmic reticulum membrane</location>
        <topology evidence="1">Peripheral membrane protein</topology>
    </subcellularLocation>
</comment>
<organism evidence="9 10">
    <name type="scientific">Metarhizium anisopliae BRIP 53293</name>
    <dbReference type="NCBI Taxonomy" id="1291518"/>
    <lineage>
        <taxon>Eukaryota</taxon>
        <taxon>Fungi</taxon>
        <taxon>Dikarya</taxon>
        <taxon>Ascomycota</taxon>
        <taxon>Pezizomycotina</taxon>
        <taxon>Sordariomycetes</taxon>
        <taxon>Hypocreomycetidae</taxon>
        <taxon>Hypocreales</taxon>
        <taxon>Clavicipitaceae</taxon>
        <taxon>Metarhizium</taxon>
    </lineage>
</organism>
<evidence type="ECO:0000256" key="2">
    <source>
        <dbReference type="ARBA" id="ARBA00007732"/>
    </source>
</evidence>
<feature type="compositionally biased region" description="Basic and acidic residues" evidence="7">
    <location>
        <begin position="241"/>
        <end position="251"/>
    </location>
</feature>
<dbReference type="GO" id="GO:0006612">
    <property type="term" value="P:protein targeting to membrane"/>
    <property type="evidence" value="ECO:0007669"/>
    <property type="project" value="TreeGrafter"/>
</dbReference>
<accession>A0A0D9NUQ6</accession>
<dbReference type="AlphaFoldDB" id="A0A0D9NUQ6"/>
<dbReference type="Proteomes" id="UP000054544">
    <property type="component" value="Unassembled WGS sequence"/>
</dbReference>
<keyword evidence="6" id="KW-0472">Membrane</keyword>
<dbReference type="STRING" id="1291518.A0A0D9NUQ6"/>
<feature type="domain" description="Golgin subfamily A member 7/ERF4" evidence="8">
    <location>
        <begin position="434"/>
        <end position="558"/>
    </location>
</feature>
<dbReference type="OrthoDB" id="5377273at2759"/>
<evidence type="ECO:0000256" key="3">
    <source>
        <dbReference type="ARBA" id="ARBA00011396"/>
    </source>
</evidence>
<name>A0A0D9NUQ6_METAN</name>
<evidence type="ECO:0000256" key="4">
    <source>
        <dbReference type="ARBA" id="ARBA00018463"/>
    </source>
</evidence>
<comment type="similarity">
    <text evidence="2">Belongs to the ERF4 family.</text>
</comment>
<dbReference type="GO" id="GO:0005789">
    <property type="term" value="C:endoplasmic reticulum membrane"/>
    <property type="evidence" value="ECO:0007669"/>
    <property type="project" value="UniProtKB-SubCell"/>
</dbReference>
<feature type="compositionally biased region" description="Basic and acidic residues" evidence="7">
    <location>
        <begin position="86"/>
        <end position="111"/>
    </location>
</feature>
<evidence type="ECO:0000256" key="7">
    <source>
        <dbReference type="SAM" id="MobiDB-lite"/>
    </source>
</evidence>
<evidence type="ECO:0000259" key="8">
    <source>
        <dbReference type="Pfam" id="PF10256"/>
    </source>
</evidence>
<dbReference type="PANTHER" id="PTHR13254:SF0">
    <property type="entry name" value="GOLGIN SUBFAMILY A MEMBER 7_ERF4 DOMAIN-CONTAINING PROTEIN"/>
    <property type="match status" value="1"/>
</dbReference>
<evidence type="ECO:0000313" key="10">
    <source>
        <dbReference type="Proteomes" id="UP000054544"/>
    </source>
</evidence>
<gene>
    <name evidence="9" type="ORF">H634G_07252</name>
</gene>